<dbReference type="PROSITE" id="PS51819">
    <property type="entry name" value="VOC"/>
    <property type="match status" value="1"/>
</dbReference>
<dbReference type="InterPro" id="IPR029068">
    <property type="entry name" value="Glyas_Bleomycin-R_OHBP_Dase"/>
</dbReference>
<dbReference type="InterPro" id="IPR037523">
    <property type="entry name" value="VOC_core"/>
</dbReference>
<accession>A0ABV8RQ32</accession>
<protein>
    <submittedName>
        <fullName evidence="2">VOC family protein</fullName>
    </submittedName>
</protein>
<comment type="caution">
    <text evidence="2">The sequence shown here is derived from an EMBL/GenBank/DDBJ whole genome shotgun (WGS) entry which is preliminary data.</text>
</comment>
<name>A0ABV8RQ32_9SPHN</name>
<dbReference type="Pfam" id="PF00903">
    <property type="entry name" value="Glyoxalase"/>
    <property type="match status" value="1"/>
</dbReference>
<evidence type="ECO:0000313" key="3">
    <source>
        <dbReference type="Proteomes" id="UP001595828"/>
    </source>
</evidence>
<dbReference type="SUPFAM" id="SSF54593">
    <property type="entry name" value="Glyoxalase/Bleomycin resistance protein/Dihydroxybiphenyl dioxygenase"/>
    <property type="match status" value="1"/>
</dbReference>
<feature type="domain" description="VOC" evidence="1">
    <location>
        <begin position="9"/>
        <end position="123"/>
    </location>
</feature>
<evidence type="ECO:0000313" key="2">
    <source>
        <dbReference type="EMBL" id="MFC4295238.1"/>
    </source>
</evidence>
<dbReference type="Proteomes" id="UP001595828">
    <property type="component" value="Unassembled WGS sequence"/>
</dbReference>
<organism evidence="2 3">
    <name type="scientific">Novosphingobium tardum</name>
    <dbReference type="NCBI Taxonomy" id="1538021"/>
    <lineage>
        <taxon>Bacteria</taxon>
        <taxon>Pseudomonadati</taxon>
        <taxon>Pseudomonadota</taxon>
        <taxon>Alphaproteobacteria</taxon>
        <taxon>Sphingomonadales</taxon>
        <taxon>Sphingomonadaceae</taxon>
        <taxon>Novosphingobium</taxon>
    </lineage>
</organism>
<proteinExistence type="predicted"/>
<dbReference type="EMBL" id="JBHSDR010000006">
    <property type="protein sequence ID" value="MFC4295238.1"/>
    <property type="molecule type" value="Genomic_DNA"/>
</dbReference>
<dbReference type="RefSeq" id="WP_379538720.1">
    <property type="nucleotide sequence ID" value="NZ_JBHSDR010000006.1"/>
</dbReference>
<reference evidence="3" key="1">
    <citation type="journal article" date="2019" name="Int. J. Syst. Evol. Microbiol.">
        <title>The Global Catalogue of Microorganisms (GCM) 10K type strain sequencing project: providing services to taxonomists for standard genome sequencing and annotation.</title>
        <authorList>
            <consortium name="The Broad Institute Genomics Platform"/>
            <consortium name="The Broad Institute Genome Sequencing Center for Infectious Disease"/>
            <person name="Wu L."/>
            <person name="Ma J."/>
        </authorList>
    </citation>
    <scope>NUCLEOTIDE SEQUENCE [LARGE SCALE GENOMIC DNA]</scope>
    <source>
        <strain evidence="3">CGMCC 1.12989</strain>
    </source>
</reference>
<dbReference type="Gene3D" id="3.10.180.10">
    <property type="entry name" value="2,3-Dihydroxybiphenyl 1,2-Dioxygenase, domain 1"/>
    <property type="match status" value="1"/>
</dbReference>
<dbReference type="PANTHER" id="PTHR39175">
    <property type="entry name" value="FAMILY PROTEIN, PUTATIVE (AFU_ORTHOLOGUE AFUA_3G15060)-RELATED"/>
    <property type="match status" value="1"/>
</dbReference>
<sequence>MSAPMPVVAIDHVQLAMPPGGEDRARAFYNALLGIPEVAKPSALAARGGCWFEAGALKLHLGVEADFRPARKAHPALRVEGLRSLVAKIDAAGYRVTEDAGLAGHDRVYVDDPFGNRIELLEPIGPD</sequence>
<evidence type="ECO:0000259" key="1">
    <source>
        <dbReference type="PROSITE" id="PS51819"/>
    </source>
</evidence>
<dbReference type="PANTHER" id="PTHR39175:SF1">
    <property type="entry name" value="FAMILY PROTEIN, PUTATIVE (AFU_ORTHOLOGUE AFUA_3G15060)-RELATED"/>
    <property type="match status" value="1"/>
</dbReference>
<keyword evidence="3" id="KW-1185">Reference proteome</keyword>
<gene>
    <name evidence="2" type="ORF">ACFO0A_09230</name>
</gene>
<dbReference type="InterPro" id="IPR004360">
    <property type="entry name" value="Glyas_Fos-R_dOase_dom"/>
</dbReference>